<dbReference type="InterPro" id="IPR010982">
    <property type="entry name" value="Lambda_DNA-bd_dom_sf"/>
</dbReference>
<evidence type="ECO:0000313" key="3">
    <source>
        <dbReference type="Proteomes" id="UP000681586"/>
    </source>
</evidence>
<dbReference type="EMBL" id="JAGXBM010000001">
    <property type="protein sequence ID" value="MBS3696066.1"/>
    <property type="molecule type" value="Genomic_DNA"/>
</dbReference>
<dbReference type="InterPro" id="IPR001387">
    <property type="entry name" value="Cro/C1-type_HTH"/>
</dbReference>
<feature type="domain" description="HTH cro/C1-type" evidence="1">
    <location>
        <begin position="8"/>
        <end position="62"/>
    </location>
</feature>
<dbReference type="Pfam" id="PF13443">
    <property type="entry name" value="HTH_26"/>
    <property type="match status" value="1"/>
</dbReference>
<evidence type="ECO:0000259" key="1">
    <source>
        <dbReference type="PROSITE" id="PS50943"/>
    </source>
</evidence>
<dbReference type="SUPFAM" id="SSF47413">
    <property type="entry name" value="lambda repressor-like DNA-binding domains"/>
    <property type="match status" value="1"/>
</dbReference>
<comment type="caution">
    <text evidence="2">The sequence shown here is derived from an EMBL/GenBank/DDBJ whole genome shotgun (WGS) entry which is preliminary data.</text>
</comment>
<dbReference type="Gene3D" id="1.10.260.40">
    <property type="entry name" value="lambda repressor-like DNA-binding domains"/>
    <property type="match status" value="1"/>
</dbReference>
<evidence type="ECO:0000313" key="2">
    <source>
        <dbReference type="EMBL" id="MBS3696066.1"/>
    </source>
</evidence>
<gene>
    <name evidence="2" type="ORF">JJQ58_01050</name>
</gene>
<accession>A0ABS5ML04</accession>
<dbReference type="PROSITE" id="PS50943">
    <property type="entry name" value="HTH_CROC1"/>
    <property type="match status" value="1"/>
</dbReference>
<protein>
    <submittedName>
        <fullName evidence="2">Helix-turn-helix transcriptional regulator</fullName>
    </submittedName>
</protein>
<dbReference type="Proteomes" id="UP000681586">
    <property type="component" value="Unassembled WGS sequence"/>
</dbReference>
<proteinExistence type="predicted"/>
<keyword evidence="3" id="KW-1185">Reference proteome</keyword>
<dbReference type="RefSeq" id="WP_203153489.1">
    <property type="nucleotide sequence ID" value="NZ_JAEPSA010000003.1"/>
</dbReference>
<sequence length="76" mass="8584">MPIDAKLLKSKMALKEFNIDSLASETGLNRDTISNIINGKNFPSYTAINAIYYALKLTPEEGMQIFFARDLRKTKV</sequence>
<dbReference type="CDD" id="cd00093">
    <property type="entry name" value="HTH_XRE"/>
    <property type="match status" value="1"/>
</dbReference>
<organism evidence="2 3">
    <name type="scientific">Mammaliicoccus fleurettii</name>
    <dbReference type="NCBI Taxonomy" id="150056"/>
    <lineage>
        <taxon>Bacteria</taxon>
        <taxon>Bacillati</taxon>
        <taxon>Bacillota</taxon>
        <taxon>Bacilli</taxon>
        <taxon>Bacillales</taxon>
        <taxon>Staphylococcaceae</taxon>
        <taxon>Mammaliicoccus</taxon>
    </lineage>
</organism>
<reference evidence="2 3" key="1">
    <citation type="submission" date="2021-05" db="EMBL/GenBank/DDBJ databases">
        <title>Staphylococcus fleurettii isolated from lake water in First Nation community in Manitoba, Canada.</title>
        <authorList>
            <person name="Bashar S."/>
            <person name="Murdock A."/>
            <person name="Patidar R."/>
            <person name="Golding G."/>
            <person name="Farenhorst A."/>
            <person name="Kumar A."/>
        </authorList>
    </citation>
    <scope>NUCLEOTIDE SEQUENCE [LARGE SCALE GENOMIC DNA]</scope>
    <source>
        <strain evidence="2 3">SF002</strain>
    </source>
</reference>
<name>A0ABS5ML04_9STAP</name>